<feature type="domain" description="DUF8042" evidence="1">
    <location>
        <begin position="17"/>
        <end position="108"/>
    </location>
</feature>
<dbReference type="AlphaFoldDB" id="A0A4R3MW45"/>
<name>A0A4R3MW45_9BACI</name>
<dbReference type="InterPro" id="IPR058355">
    <property type="entry name" value="DUF8042"/>
</dbReference>
<evidence type="ECO:0000313" key="3">
    <source>
        <dbReference type="Proteomes" id="UP000294650"/>
    </source>
</evidence>
<reference evidence="2 3" key="1">
    <citation type="submission" date="2019-03" db="EMBL/GenBank/DDBJ databases">
        <title>Genomic Encyclopedia of Type Strains, Phase IV (KMG-IV): sequencing the most valuable type-strain genomes for metagenomic binning, comparative biology and taxonomic classification.</title>
        <authorList>
            <person name="Goeker M."/>
        </authorList>
    </citation>
    <scope>NUCLEOTIDE SEQUENCE [LARGE SCALE GENOMIC DNA]</scope>
    <source>
        <strain evidence="2 3">DSM 25894</strain>
    </source>
</reference>
<evidence type="ECO:0000259" key="1">
    <source>
        <dbReference type="Pfam" id="PF26154"/>
    </source>
</evidence>
<dbReference type="Proteomes" id="UP000294650">
    <property type="component" value="Unassembled WGS sequence"/>
</dbReference>
<protein>
    <recommendedName>
        <fullName evidence="1">DUF8042 domain-containing protein</fullName>
    </recommendedName>
</protein>
<comment type="caution">
    <text evidence="2">The sequence shown here is derived from an EMBL/GenBank/DDBJ whole genome shotgun (WGS) entry which is preliminary data.</text>
</comment>
<keyword evidence="3" id="KW-1185">Reference proteome</keyword>
<sequence>MSDKNIVTETQESFYIYIERVARGAMNIAEKIREEQVGEAMNMIADFSEGVMWISQVIELMKNQNYKIDIDPTKLNEFLSEINEGLEREDYVIVADLFEYEIHPFFKQSQGERFIFEG</sequence>
<dbReference type="OrthoDB" id="1683192at2"/>
<dbReference type="RefSeq" id="WP_132372032.1">
    <property type="nucleotide sequence ID" value="NZ_SMAN01000013.1"/>
</dbReference>
<organism evidence="2 3">
    <name type="scientific">Melghiribacillus thermohalophilus</name>
    <dbReference type="NCBI Taxonomy" id="1324956"/>
    <lineage>
        <taxon>Bacteria</taxon>
        <taxon>Bacillati</taxon>
        <taxon>Bacillota</taxon>
        <taxon>Bacilli</taxon>
        <taxon>Bacillales</taxon>
        <taxon>Bacillaceae</taxon>
        <taxon>Melghiribacillus</taxon>
    </lineage>
</organism>
<accession>A0A4R3MW45</accession>
<dbReference type="EMBL" id="SMAN01000013">
    <property type="protein sequence ID" value="TCT20445.1"/>
    <property type="molecule type" value="Genomic_DNA"/>
</dbReference>
<dbReference type="Pfam" id="PF26154">
    <property type="entry name" value="DUF8042"/>
    <property type="match status" value="1"/>
</dbReference>
<gene>
    <name evidence="2" type="ORF">EDD68_1138</name>
</gene>
<proteinExistence type="predicted"/>
<evidence type="ECO:0000313" key="2">
    <source>
        <dbReference type="EMBL" id="TCT20445.1"/>
    </source>
</evidence>